<evidence type="ECO:0000313" key="1">
    <source>
        <dbReference type="EMBL" id="KAI5397813.1"/>
    </source>
</evidence>
<organism evidence="1 2">
    <name type="scientific">Pisum sativum</name>
    <name type="common">Garden pea</name>
    <name type="synonym">Lathyrus oleraceus</name>
    <dbReference type="NCBI Taxonomy" id="3888"/>
    <lineage>
        <taxon>Eukaryota</taxon>
        <taxon>Viridiplantae</taxon>
        <taxon>Streptophyta</taxon>
        <taxon>Embryophyta</taxon>
        <taxon>Tracheophyta</taxon>
        <taxon>Spermatophyta</taxon>
        <taxon>Magnoliopsida</taxon>
        <taxon>eudicotyledons</taxon>
        <taxon>Gunneridae</taxon>
        <taxon>Pentapetalae</taxon>
        <taxon>rosids</taxon>
        <taxon>fabids</taxon>
        <taxon>Fabales</taxon>
        <taxon>Fabaceae</taxon>
        <taxon>Papilionoideae</taxon>
        <taxon>50 kb inversion clade</taxon>
        <taxon>NPAAA clade</taxon>
        <taxon>Hologalegina</taxon>
        <taxon>IRL clade</taxon>
        <taxon>Fabeae</taxon>
        <taxon>Lathyrus</taxon>
    </lineage>
</organism>
<protein>
    <submittedName>
        <fullName evidence="1">Uncharacterized protein</fullName>
    </submittedName>
</protein>
<proteinExistence type="predicted"/>
<dbReference type="Gramene" id="Psat06G0358100-T1">
    <property type="protein sequence ID" value="KAI5397813.1"/>
    <property type="gene ID" value="KIW84_063581"/>
</dbReference>
<reference evidence="1 2" key="1">
    <citation type="journal article" date="2022" name="Nat. Genet.">
        <title>Improved pea reference genome and pan-genome highlight genomic features and evolutionary characteristics.</title>
        <authorList>
            <person name="Yang T."/>
            <person name="Liu R."/>
            <person name="Luo Y."/>
            <person name="Hu S."/>
            <person name="Wang D."/>
            <person name="Wang C."/>
            <person name="Pandey M.K."/>
            <person name="Ge S."/>
            <person name="Xu Q."/>
            <person name="Li N."/>
            <person name="Li G."/>
            <person name="Huang Y."/>
            <person name="Saxena R.K."/>
            <person name="Ji Y."/>
            <person name="Li M."/>
            <person name="Yan X."/>
            <person name="He Y."/>
            <person name="Liu Y."/>
            <person name="Wang X."/>
            <person name="Xiang C."/>
            <person name="Varshney R.K."/>
            <person name="Ding H."/>
            <person name="Gao S."/>
            <person name="Zong X."/>
        </authorList>
    </citation>
    <scope>NUCLEOTIDE SEQUENCE [LARGE SCALE GENOMIC DNA]</scope>
    <source>
        <strain evidence="1 2">cv. Zhongwan 6</strain>
    </source>
</reference>
<sequence>MQPSTELELQTKHTNHSSGITTSLDKLIYHIGIVTAFDFGECVFDKVLKQAGSYAIKLPISISALISKILVSQRPDILISEEVSKSLWEMIVISTTHKNRVDEFIKMMIPKDVGASTSQVVELENVMTTPEQDGNNNEDVSSAS</sequence>
<comment type="caution">
    <text evidence="1">The sequence shown here is derived from an EMBL/GenBank/DDBJ whole genome shotgun (WGS) entry which is preliminary data.</text>
</comment>
<gene>
    <name evidence="1" type="ORF">KIW84_063581</name>
</gene>
<dbReference type="EMBL" id="JAMSHJ010000006">
    <property type="protein sequence ID" value="KAI5397813.1"/>
    <property type="molecule type" value="Genomic_DNA"/>
</dbReference>
<evidence type="ECO:0000313" key="2">
    <source>
        <dbReference type="Proteomes" id="UP001058974"/>
    </source>
</evidence>
<dbReference type="AlphaFoldDB" id="A0A9D4W826"/>
<keyword evidence="2" id="KW-1185">Reference proteome</keyword>
<accession>A0A9D4W826</accession>
<name>A0A9D4W826_PEA</name>
<dbReference type="Proteomes" id="UP001058974">
    <property type="component" value="Chromosome 6"/>
</dbReference>